<sequence length="327" mass="37377">MNEKSECLGEPLLYPCRLSHTRRHPPETKYSYSYDYFQVGIPVGLRGRIGNLLSIDNASNNEGLFQKCSFTIDPKYYLDRGGGDLGLREKMNIFLRSVNVDPEEFPHAYLLSVPRFMGWQKSAISYWYLYNTSKALGAMIIEVNNSFWEKINIFTRLEKVDSGMTSPQTSAEINATVANYSFKSTQIRFHSSEAKARKYKSFWMKNTFASPFEKVEGSLRVSYEDPLRLAAVNATNALQSTMQSEGTDGIVRLVSRLYSATPPIKALTGSSWDVARCLVRYSHVTLLSNYRILKQAIIIRFKTKRTYYTRPEVPKEAIPRNETGIEK</sequence>
<proteinExistence type="predicted"/>
<name>A0ACC1NJL2_9HYPO</name>
<dbReference type="EMBL" id="JANJQO010000314">
    <property type="protein sequence ID" value="KAJ2979099.1"/>
    <property type="molecule type" value="Genomic_DNA"/>
</dbReference>
<accession>A0ACC1NJL2</accession>
<gene>
    <name evidence="1" type="ORF">NQ176_g3450</name>
</gene>
<dbReference type="Proteomes" id="UP001143910">
    <property type="component" value="Unassembled WGS sequence"/>
</dbReference>
<keyword evidence="2" id="KW-1185">Reference proteome</keyword>
<protein>
    <submittedName>
        <fullName evidence="1">Uncharacterized protein</fullName>
    </submittedName>
</protein>
<reference evidence="1" key="1">
    <citation type="submission" date="2022-08" db="EMBL/GenBank/DDBJ databases">
        <title>Genome Sequence of Lecanicillium fungicola.</title>
        <authorList>
            <person name="Buettner E."/>
        </authorList>
    </citation>
    <scope>NUCLEOTIDE SEQUENCE</scope>
    <source>
        <strain evidence="1">Babe33</strain>
    </source>
</reference>
<organism evidence="1 2">
    <name type="scientific">Zarea fungicola</name>
    <dbReference type="NCBI Taxonomy" id="93591"/>
    <lineage>
        <taxon>Eukaryota</taxon>
        <taxon>Fungi</taxon>
        <taxon>Dikarya</taxon>
        <taxon>Ascomycota</taxon>
        <taxon>Pezizomycotina</taxon>
        <taxon>Sordariomycetes</taxon>
        <taxon>Hypocreomycetidae</taxon>
        <taxon>Hypocreales</taxon>
        <taxon>Cordycipitaceae</taxon>
        <taxon>Zarea</taxon>
    </lineage>
</organism>
<comment type="caution">
    <text evidence="1">The sequence shown here is derived from an EMBL/GenBank/DDBJ whole genome shotgun (WGS) entry which is preliminary data.</text>
</comment>
<evidence type="ECO:0000313" key="2">
    <source>
        <dbReference type="Proteomes" id="UP001143910"/>
    </source>
</evidence>
<evidence type="ECO:0000313" key="1">
    <source>
        <dbReference type="EMBL" id="KAJ2979099.1"/>
    </source>
</evidence>